<dbReference type="PANTHER" id="PTHR11475:SF133">
    <property type="entry name" value="PEROXIDASE"/>
    <property type="match status" value="1"/>
</dbReference>
<dbReference type="GO" id="GO:0020037">
    <property type="term" value="F:heme binding"/>
    <property type="evidence" value="ECO:0007669"/>
    <property type="project" value="InterPro"/>
</dbReference>
<evidence type="ECO:0000256" key="1">
    <source>
        <dbReference type="ARBA" id="ARBA00022559"/>
    </source>
</evidence>
<dbReference type="Pfam" id="PF03098">
    <property type="entry name" value="An_peroxidase"/>
    <property type="match status" value="2"/>
</dbReference>
<accession>A0A3P7ICU8</accession>
<sequence length="816" mass="93110">CLLSGSDDVNILPGVSALHAIFLKQHNRVAKLLRETNRHWADAKLFDEARRIVIAQLQHITYNEFLPIMLGTENMRKYGLNLHKSGFDSDYDMSIDGAVLNEFAVTFPYVLWAIMPQDKLFSTFNNPSKLYESRGVESILKFIPTYMISFRHLITTTIAKPSLRVNDEVKSEFLKDQFGIGLDLISIALKQGRDHGIPSYTVVRAQCGLGKVRSFHELKEYFIQDLKFEYVNTIYENVDDIDLLIGVLAEQPIKGSLFGPTFSCIVGKQFQRIKFKENFILTEAYTLLQTRRGDRFWYENYFAQSGFSEKQLMELRQTSLAEIICSNTDIKKIQSNPFMRENVFENMAIECQSSILTAPSFSEWKDLEDKPTFPVSPDTLEKVVNLAIHNLKDQKKREISNLKKNQHTFVKGDPLYAYANMMRAKVQAKQISQVSAILLETTKLLVKGETLSEDERLPPLEIDVLQRILPDIDVSTFVNNFTAFLSEDGQSTNEDCLPKMLPCDHTTRYRTHTGWCNNLKYPGYANAFTPLRHLMPPVYDDGFDAPRSRAKSGRPLPNPRRISNAVCEDRDISHVKFTHMVMQFGQLLDHELTHSPTARGPNDEILNCTRCDSPQTISVHCMPIRIEPNDPFFPATYPNGEPRCLGFARSLLGQLNLGYRGQLNQLTAYIDGSVIYGSTECESRQLRLTTKGLLNFTDFGHGQMMLPQGNQEKDCRSSPRMPCFVAGDERNSHQPGLTVMHTLWMREHNRIATALGILNPHWTDEILYQEARRILVAELQHIVFSEFLPKIIGLDLLNAQGLVPKKTGYYTGRIDH</sequence>
<evidence type="ECO:0000313" key="2">
    <source>
        <dbReference type="EMBL" id="VDM65663.1"/>
    </source>
</evidence>
<proteinExistence type="predicted"/>
<keyword evidence="1" id="KW-0575">Peroxidase</keyword>
<reference evidence="2 3" key="1">
    <citation type="submission" date="2018-11" db="EMBL/GenBank/DDBJ databases">
        <authorList>
            <consortium name="Pathogen Informatics"/>
        </authorList>
    </citation>
    <scope>NUCLEOTIDE SEQUENCE [LARGE SCALE GENOMIC DNA]</scope>
</reference>
<dbReference type="GO" id="GO:0006979">
    <property type="term" value="P:response to oxidative stress"/>
    <property type="evidence" value="ECO:0007669"/>
    <property type="project" value="InterPro"/>
</dbReference>
<dbReference type="InterPro" id="IPR019791">
    <property type="entry name" value="Haem_peroxidase_animal"/>
</dbReference>
<dbReference type="PANTHER" id="PTHR11475">
    <property type="entry name" value="OXIDASE/PEROXIDASE"/>
    <property type="match status" value="1"/>
</dbReference>
<keyword evidence="3" id="KW-1185">Reference proteome</keyword>
<dbReference type="PRINTS" id="PR00457">
    <property type="entry name" value="ANPEROXIDASE"/>
</dbReference>
<dbReference type="AlphaFoldDB" id="A0A3P7ICU8"/>
<protein>
    <recommendedName>
        <fullName evidence="4">Chorion peroxidase</fullName>
    </recommendedName>
</protein>
<organism evidence="2 3">
    <name type="scientific">Strongylus vulgaris</name>
    <name type="common">Blood worm</name>
    <dbReference type="NCBI Taxonomy" id="40348"/>
    <lineage>
        <taxon>Eukaryota</taxon>
        <taxon>Metazoa</taxon>
        <taxon>Ecdysozoa</taxon>
        <taxon>Nematoda</taxon>
        <taxon>Chromadorea</taxon>
        <taxon>Rhabditida</taxon>
        <taxon>Rhabditina</taxon>
        <taxon>Rhabditomorpha</taxon>
        <taxon>Strongyloidea</taxon>
        <taxon>Strongylidae</taxon>
        <taxon>Strongylus</taxon>
    </lineage>
</organism>
<keyword evidence="1" id="KW-0560">Oxidoreductase</keyword>
<evidence type="ECO:0000313" key="3">
    <source>
        <dbReference type="Proteomes" id="UP000270094"/>
    </source>
</evidence>
<dbReference type="InterPro" id="IPR010255">
    <property type="entry name" value="Haem_peroxidase_sf"/>
</dbReference>
<dbReference type="GO" id="GO:0004601">
    <property type="term" value="F:peroxidase activity"/>
    <property type="evidence" value="ECO:0007669"/>
    <property type="project" value="UniProtKB-KW"/>
</dbReference>
<dbReference type="OrthoDB" id="823504at2759"/>
<dbReference type="InterPro" id="IPR037120">
    <property type="entry name" value="Haem_peroxidase_sf_animal"/>
</dbReference>
<dbReference type="SUPFAM" id="SSF48113">
    <property type="entry name" value="Heme-dependent peroxidases"/>
    <property type="match status" value="2"/>
</dbReference>
<dbReference type="Gene3D" id="1.10.640.10">
    <property type="entry name" value="Haem peroxidase domain superfamily, animal type"/>
    <property type="match status" value="2"/>
</dbReference>
<dbReference type="PROSITE" id="PS50292">
    <property type="entry name" value="PEROXIDASE_3"/>
    <property type="match status" value="2"/>
</dbReference>
<name>A0A3P7ICU8_STRVU</name>
<dbReference type="EMBL" id="UYYB01001152">
    <property type="protein sequence ID" value="VDM65663.1"/>
    <property type="molecule type" value="Genomic_DNA"/>
</dbReference>
<gene>
    <name evidence="2" type="ORF">SVUK_LOCUS661</name>
</gene>
<dbReference type="Proteomes" id="UP000270094">
    <property type="component" value="Unassembled WGS sequence"/>
</dbReference>
<feature type="non-terminal residue" evidence="2">
    <location>
        <position position="1"/>
    </location>
</feature>
<evidence type="ECO:0008006" key="4">
    <source>
        <dbReference type="Google" id="ProtNLM"/>
    </source>
</evidence>